<dbReference type="EMBL" id="BTSX01000004">
    <property type="protein sequence ID" value="GMS97629.1"/>
    <property type="molecule type" value="Genomic_DNA"/>
</dbReference>
<proteinExistence type="predicted"/>
<name>A0AAV5TUG0_9BILA</name>
<organism evidence="2 3">
    <name type="scientific">Pristionchus entomophagus</name>
    <dbReference type="NCBI Taxonomy" id="358040"/>
    <lineage>
        <taxon>Eukaryota</taxon>
        <taxon>Metazoa</taxon>
        <taxon>Ecdysozoa</taxon>
        <taxon>Nematoda</taxon>
        <taxon>Chromadorea</taxon>
        <taxon>Rhabditida</taxon>
        <taxon>Rhabditina</taxon>
        <taxon>Diplogasteromorpha</taxon>
        <taxon>Diplogasteroidea</taxon>
        <taxon>Neodiplogasteridae</taxon>
        <taxon>Pristionchus</taxon>
    </lineage>
</organism>
<comment type="caution">
    <text evidence="2">The sequence shown here is derived from an EMBL/GenBank/DDBJ whole genome shotgun (WGS) entry which is preliminary data.</text>
</comment>
<dbReference type="Gene3D" id="1.10.880.10">
    <property type="entry name" value="Transcription factor, Skn-1-like, DNA-binding domain"/>
    <property type="match status" value="1"/>
</dbReference>
<evidence type="ECO:0000313" key="3">
    <source>
        <dbReference type="Proteomes" id="UP001432027"/>
    </source>
</evidence>
<feature type="region of interest" description="Disordered" evidence="1">
    <location>
        <begin position="79"/>
        <end position="99"/>
    </location>
</feature>
<evidence type="ECO:0000313" key="2">
    <source>
        <dbReference type="EMBL" id="GMS97629.1"/>
    </source>
</evidence>
<feature type="non-terminal residue" evidence="2">
    <location>
        <position position="208"/>
    </location>
</feature>
<feature type="non-terminal residue" evidence="2">
    <location>
        <position position="1"/>
    </location>
</feature>
<sequence length="208" mass="23004">QSIEGTRKGRRATSDYNGLLASLGVQCTFLEIGKMPLNDFNAMLQEKEVTGEDNALMRMMRGRAKYALYNERMRDEKAKTCASRPKVSSAGSTVADPSIDDDTESTYTAIYTVLRSIDTISSAPILAQQPVPLFTLPITHTKTEELISVKPPGATMKAQMEMEKVKKENKEDKKNDSKPPPPFVCPISEADRLRDAEIRKALGLPPVL</sequence>
<dbReference type="AlphaFoldDB" id="A0AAV5TUG0"/>
<reference evidence="2" key="1">
    <citation type="submission" date="2023-10" db="EMBL/GenBank/DDBJ databases">
        <title>Genome assembly of Pristionchus species.</title>
        <authorList>
            <person name="Yoshida K."/>
            <person name="Sommer R.J."/>
        </authorList>
    </citation>
    <scope>NUCLEOTIDE SEQUENCE</scope>
    <source>
        <strain evidence="2">RS0144</strain>
    </source>
</reference>
<evidence type="ECO:0000256" key="1">
    <source>
        <dbReference type="SAM" id="MobiDB-lite"/>
    </source>
</evidence>
<keyword evidence="3" id="KW-1185">Reference proteome</keyword>
<dbReference type="Proteomes" id="UP001432027">
    <property type="component" value="Unassembled WGS sequence"/>
</dbReference>
<protein>
    <submittedName>
        <fullName evidence="2">Uncharacterized protein</fullName>
    </submittedName>
</protein>
<gene>
    <name evidence="2" type="ORF">PENTCL1PPCAC_19804</name>
</gene>
<feature type="compositionally biased region" description="Basic and acidic residues" evidence="1">
    <location>
        <begin position="160"/>
        <end position="177"/>
    </location>
</feature>
<feature type="region of interest" description="Disordered" evidence="1">
    <location>
        <begin position="160"/>
        <end position="190"/>
    </location>
</feature>
<accession>A0AAV5TUG0</accession>